<dbReference type="OrthoDB" id="3203937at2759"/>
<organism evidence="1 2">
    <name type="scientific">Paxillus rubicundulus Ve08.2h10</name>
    <dbReference type="NCBI Taxonomy" id="930991"/>
    <lineage>
        <taxon>Eukaryota</taxon>
        <taxon>Fungi</taxon>
        <taxon>Dikarya</taxon>
        <taxon>Basidiomycota</taxon>
        <taxon>Agaricomycotina</taxon>
        <taxon>Agaricomycetes</taxon>
        <taxon>Agaricomycetidae</taxon>
        <taxon>Boletales</taxon>
        <taxon>Paxilineae</taxon>
        <taxon>Paxillaceae</taxon>
        <taxon>Paxillus</taxon>
    </lineage>
</organism>
<dbReference type="EMBL" id="KN825219">
    <property type="protein sequence ID" value="KIK93042.1"/>
    <property type="molecule type" value="Genomic_DNA"/>
</dbReference>
<sequence>MPQGQKTIPEMQWAVVRLAKFLDHERISICLNLSTCSIKQILAHFHQYRTIPNPGEEVVQKEKVGRRHLSDIDVEFLLGMVQKTTDLYLDELQEMLQASCGMEVSCATVWRTLCRYGFTMKK</sequence>
<dbReference type="HOGENOM" id="CLU_056788_9_2_1"/>
<dbReference type="STRING" id="930991.A0A0D0D7Z7"/>
<protein>
    <recommendedName>
        <fullName evidence="3">Winged helix-turn helix domain-containing protein</fullName>
    </recommendedName>
</protein>
<name>A0A0D0D7Z7_9AGAM</name>
<feature type="non-terminal residue" evidence="1">
    <location>
        <position position="1"/>
    </location>
</feature>
<evidence type="ECO:0008006" key="3">
    <source>
        <dbReference type="Google" id="ProtNLM"/>
    </source>
</evidence>
<dbReference type="AlphaFoldDB" id="A0A0D0D7Z7"/>
<dbReference type="InParanoid" id="A0A0D0D7Z7"/>
<accession>A0A0D0D7Z7</accession>
<dbReference type="Proteomes" id="UP000054538">
    <property type="component" value="Unassembled WGS sequence"/>
</dbReference>
<evidence type="ECO:0000313" key="1">
    <source>
        <dbReference type="EMBL" id="KIK93042.1"/>
    </source>
</evidence>
<reference evidence="2" key="2">
    <citation type="submission" date="2015-01" db="EMBL/GenBank/DDBJ databases">
        <title>Evolutionary Origins and Diversification of the Mycorrhizal Mutualists.</title>
        <authorList>
            <consortium name="DOE Joint Genome Institute"/>
            <consortium name="Mycorrhizal Genomics Consortium"/>
            <person name="Kohler A."/>
            <person name="Kuo A."/>
            <person name="Nagy L.G."/>
            <person name="Floudas D."/>
            <person name="Copeland A."/>
            <person name="Barry K.W."/>
            <person name="Cichocki N."/>
            <person name="Veneault-Fourrey C."/>
            <person name="LaButti K."/>
            <person name="Lindquist E.A."/>
            <person name="Lipzen A."/>
            <person name="Lundell T."/>
            <person name="Morin E."/>
            <person name="Murat C."/>
            <person name="Riley R."/>
            <person name="Ohm R."/>
            <person name="Sun H."/>
            <person name="Tunlid A."/>
            <person name="Henrissat B."/>
            <person name="Grigoriev I.V."/>
            <person name="Hibbett D.S."/>
            <person name="Martin F."/>
        </authorList>
    </citation>
    <scope>NUCLEOTIDE SEQUENCE [LARGE SCALE GENOMIC DNA]</scope>
    <source>
        <strain evidence="2">Ve08.2h10</strain>
    </source>
</reference>
<keyword evidence="2" id="KW-1185">Reference proteome</keyword>
<dbReference type="SUPFAM" id="SSF46689">
    <property type="entry name" value="Homeodomain-like"/>
    <property type="match status" value="1"/>
</dbReference>
<evidence type="ECO:0000313" key="2">
    <source>
        <dbReference type="Proteomes" id="UP000054538"/>
    </source>
</evidence>
<dbReference type="InterPro" id="IPR009057">
    <property type="entry name" value="Homeodomain-like_sf"/>
</dbReference>
<gene>
    <name evidence="1" type="ORF">PAXRUDRAFT_42827</name>
</gene>
<reference evidence="1 2" key="1">
    <citation type="submission" date="2014-04" db="EMBL/GenBank/DDBJ databases">
        <authorList>
            <consortium name="DOE Joint Genome Institute"/>
            <person name="Kuo A."/>
            <person name="Kohler A."/>
            <person name="Jargeat P."/>
            <person name="Nagy L.G."/>
            <person name="Floudas D."/>
            <person name="Copeland A."/>
            <person name="Barry K.W."/>
            <person name="Cichocki N."/>
            <person name="Veneault-Fourrey C."/>
            <person name="LaButti K."/>
            <person name="Lindquist E.A."/>
            <person name="Lipzen A."/>
            <person name="Lundell T."/>
            <person name="Morin E."/>
            <person name="Murat C."/>
            <person name="Sun H."/>
            <person name="Tunlid A."/>
            <person name="Henrissat B."/>
            <person name="Grigoriev I.V."/>
            <person name="Hibbett D.S."/>
            <person name="Martin F."/>
            <person name="Nordberg H.P."/>
            <person name="Cantor M.N."/>
            <person name="Hua S.X."/>
        </authorList>
    </citation>
    <scope>NUCLEOTIDE SEQUENCE [LARGE SCALE GENOMIC DNA]</scope>
    <source>
        <strain evidence="1 2">Ve08.2h10</strain>
    </source>
</reference>
<proteinExistence type="predicted"/>